<dbReference type="EMBL" id="BMRE01000018">
    <property type="protein sequence ID" value="GGU45524.1"/>
    <property type="molecule type" value="Genomic_DNA"/>
</dbReference>
<organism evidence="1 2">
    <name type="scientific">Lentzea flava</name>
    <dbReference type="NCBI Taxonomy" id="103732"/>
    <lineage>
        <taxon>Bacteria</taxon>
        <taxon>Bacillati</taxon>
        <taxon>Actinomycetota</taxon>
        <taxon>Actinomycetes</taxon>
        <taxon>Pseudonocardiales</taxon>
        <taxon>Pseudonocardiaceae</taxon>
        <taxon>Lentzea</taxon>
    </lineage>
</organism>
<reference evidence="2" key="1">
    <citation type="journal article" date="2019" name="Int. J. Syst. Evol. Microbiol.">
        <title>The Global Catalogue of Microorganisms (GCM) 10K type strain sequencing project: providing services to taxonomists for standard genome sequencing and annotation.</title>
        <authorList>
            <consortium name="The Broad Institute Genomics Platform"/>
            <consortium name="The Broad Institute Genome Sequencing Center for Infectious Disease"/>
            <person name="Wu L."/>
            <person name="Ma J."/>
        </authorList>
    </citation>
    <scope>NUCLEOTIDE SEQUENCE [LARGE SCALE GENOMIC DNA]</scope>
    <source>
        <strain evidence="2">JCM 3296</strain>
    </source>
</reference>
<dbReference type="Proteomes" id="UP000649573">
    <property type="component" value="Unassembled WGS sequence"/>
</dbReference>
<evidence type="ECO:0000313" key="2">
    <source>
        <dbReference type="Proteomes" id="UP000649573"/>
    </source>
</evidence>
<dbReference type="RefSeq" id="WP_189255442.1">
    <property type="nucleotide sequence ID" value="NZ_BMRE01000018.1"/>
</dbReference>
<sequence length="77" mass="8355">MALWLLLAAVLGLLTAAAIYLSWIGHASAGCDDCYRRSLLNPAWTLIRTLVGRALWDISARVVDRAFVSEHAKAATS</sequence>
<evidence type="ECO:0000313" key="1">
    <source>
        <dbReference type="EMBL" id="GGU45524.1"/>
    </source>
</evidence>
<proteinExistence type="predicted"/>
<keyword evidence="2" id="KW-1185">Reference proteome</keyword>
<gene>
    <name evidence="1" type="ORF">GCM10010178_42430</name>
</gene>
<name>A0ABQ2UQK7_9PSEU</name>
<accession>A0ABQ2UQK7</accession>
<protein>
    <submittedName>
        <fullName evidence="1">Uncharacterized protein</fullName>
    </submittedName>
</protein>
<comment type="caution">
    <text evidence="1">The sequence shown here is derived from an EMBL/GenBank/DDBJ whole genome shotgun (WGS) entry which is preliminary data.</text>
</comment>